<dbReference type="RefSeq" id="WP_155035467.1">
    <property type="nucleotide sequence ID" value="NZ_JBHTIG010000038.1"/>
</dbReference>
<accession>A0A7K1GKY8</accession>
<dbReference type="InterPro" id="IPR003594">
    <property type="entry name" value="HATPase_dom"/>
</dbReference>
<keyword evidence="4" id="KW-0812">Transmembrane</keyword>
<dbReference type="Proteomes" id="UP000488936">
    <property type="component" value="Unassembled WGS sequence"/>
</dbReference>
<sequence>MSFHLNLIFRLLLILILVFTAMFIFNQELYYSFAFICSLIVLLFVEFYFYQKKFYNTIDRIVLAMLYEDYSLKSSKPQDNELLNNLHKLYLKRQADQQKNEVRELVYLNILNSLETGILIFERKDDQLEVFFINDYFTKLFDIPNIRTWYNLNRLLPSLTDHLVQLNFKESKGSIDIQIEQESKQTFMLQTSTTISQEQEYFIVLLDSIQNVLDKKEKDTWENLMKIISHEIMNSLTPIHSLAHNTQEILNETDNLSEEDIDDIKLSVQTIVNRTNHLQQFIDNYRKLTMLPSPKKQLVNLKGLLTNTLKTLLPIFEKHQITVETNLADTQAIQVDKQQLEQVLINLLTNAIHAVCKQPTRNISVRLFEKNNRVLIDIADSGNGVPEEIKHKIFIPFYTTREEGAGIGLPLSKNIVELHKGYLTYQRREETTVFSINLPLY</sequence>
<evidence type="ECO:0000256" key="4">
    <source>
        <dbReference type="SAM" id="Phobius"/>
    </source>
</evidence>
<dbReference type="EMBL" id="WMJY01000010">
    <property type="protein sequence ID" value="MTH29468.1"/>
    <property type="molecule type" value="Genomic_DNA"/>
</dbReference>
<keyword evidence="4" id="KW-1133">Transmembrane helix</keyword>
<evidence type="ECO:0000256" key="1">
    <source>
        <dbReference type="ARBA" id="ARBA00000085"/>
    </source>
</evidence>
<organism evidence="6 7">
    <name type="scientific">Myroides pelagicus</name>
    <dbReference type="NCBI Taxonomy" id="270914"/>
    <lineage>
        <taxon>Bacteria</taxon>
        <taxon>Pseudomonadati</taxon>
        <taxon>Bacteroidota</taxon>
        <taxon>Flavobacteriia</taxon>
        <taxon>Flavobacteriales</taxon>
        <taxon>Flavobacteriaceae</taxon>
        <taxon>Myroides</taxon>
    </lineage>
</organism>
<dbReference type="EC" id="2.7.13.3" evidence="2"/>
<name>A0A7K1GKY8_9FLAO</name>
<comment type="catalytic activity">
    <reaction evidence="1">
        <text>ATP + protein L-histidine = ADP + protein N-phospho-L-histidine.</text>
        <dbReference type="EC" id="2.7.13.3"/>
    </reaction>
</comment>
<evidence type="ECO:0000256" key="2">
    <source>
        <dbReference type="ARBA" id="ARBA00012438"/>
    </source>
</evidence>
<dbReference type="Pfam" id="PF02518">
    <property type="entry name" value="HATPase_c"/>
    <property type="match status" value="1"/>
</dbReference>
<keyword evidence="7" id="KW-1185">Reference proteome</keyword>
<feature type="transmembrane region" description="Helical" evidence="4">
    <location>
        <begin position="7"/>
        <end position="25"/>
    </location>
</feature>
<dbReference type="GO" id="GO:0000155">
    <property type="term" value="F:phosphorelay sensor kinase activity"/>
    <property type="evidence" value="ECO:0007669"/>
    <property type="project" value="TreeGrafter"/>
</dbReference>
<keyword evidence="4" id="KW-0472">Membrane</keyword>
<evidence type="ECO:0000313" key="6">
    <source>
        <dbReference type="EMBL" id="MTH29468.1"/>
    </source>
</evidence>
<comment type="caution">
    <text evidence="6">The sequence shown here is derived from an EMBL/GenBank/DDBJ whole genome shotgun (WGS) entry which is preliminary data.</text>
</comment>
<dbReference type="PANTHER" id="PTHR43547:SF2">
    <property type="entry name" value="HYBRID SIGNAL TRANSDUCTION HISTIDINE KINASE C"/>
    <property type="match status" value="1"/>
</dbReference>
<protein>
    <recommendedName>
        <fullName evidence="2">histidine kinase</fullName>
        <ecNumber evidence="2">2.7.13.3</ecNumber>
    </recommendedName>
</protein>
<dbReference type="PANTHER" id="PTHR43547">
    <property type="entry name" value="TWO-COMPONENT HISTIDINE KINASE"/>
    <property type="match status" value="1"/>
</dbReference>
<feature type="transmembrane region" description="Helical" evidence="4">
    <location>
        <begin position="31"/>
        <end position="50"/>
    </location>
</feature>
<dbReference type="SMART" id="SM00387">
    <property type="entry name" value="HATPase_c"/>
    <property type="match status" value="1"/>
</dbReference>
<dbReference type="PRINTS" id="PR00344">
    <property type="entry name" value="BCTRLSENSOR"/>
</dbReference>
<evidence type="ECO:0000313" key="7">
    <source>
        <dbReference type="Proteomes" id="UP000488936"/>
    </source>
</evidence>
<dbReference type="OrthoDB" id="1931120at2"/>
<feature type="domain" description="Histidine kinase" evidence="5">
    <location>
        <begin position="227"/>
        <end position="441"/>
    </location>
</feature>
<dbReference type="AlphaFoldDB" id="A0A7K1GKY8"/>
<keyword evidence="3" id="KW-0597">Phosphoprotein</keyword>
<dbReference type="InterPro" id="IPR004358">
    <property type="entry name" value="Sig_transdc_His_kin-like_C"/>
</dbReference>
<dbReference type="InterPro" id="IPR005467">
    <property type="entry name" value="His_kinase_dom"/>
</dbReference>
<dbReference type="Gene3D" id="3.30.565.10">
    <property type="entry name" value="Histidine kinase-like ATPase, C-terminal domain"/>
    <property type="match status" value="1"/>
</dbReference>
<gene>
    <name evidence="6" type="ORF">GJV77_05965</name>
</gene>
<proteinExistence type="predicted"/>
<dbReference type="InterPro" id="IPR036890">
    <property type="entry name" value="HATPase_C_sf"/>
</dbReference>
<reference evidence="6 7" key="1">
    <citation type="journal article" date="2006" name="Int. J. Syst. Evol. Microbiol.">
        <title>Myroides pelagicus sp. nov., isolated from seawater in Thailand.</title>
        <authorList>
            <person name="Yoon J."/>
            <person name="Maneerat S."/>
            <person name="Kawai F."/>
            <person name="Yokota A."/>
        </authorList>
    </citation>
    <scope>NUCLEOTIDE SEQUENCE [LARGE SCALE GENOMIC DNA]</scope>
    <source>
        <strain evidence="6 7">SM1T</strain>
    </source>
</reference>
<evidence type="ECO:0000256" key="3">
    <source>
        <dbReference type="ARBA" id="ARBA00022553"/>
    </source>
</evidence>
<evidence type="ECO:0000259" key="5">
    <source>
        <dbReference type="PROSITE" id="PS50109"/>
    </source>
</evidence>
<dbReference type="SUPFAM" id="SSF55874">
    <property type="entry name" value="ATPase domain of HSP90 chaperone/DNA topoisomerase II/histidine kinase"/>
    <property type="match status" value="1"/>
</dbReference>
<dbReference type="PROSITE" id="PS50109">
    <property type="entry name" value="HIS_KIN"/>
    <property type="match status" value="1"/>
</dbReference>